<proteinExistence type="predicted"/>
<organism evidence="1">
    <name type="scientific">bioreactor metagenome</name>
    <dbReference type="NCBI Taxonomy" id="1076179"/>
    <lineage>
        <taxon>unclassified sequences</taxon>
        <taxon>metagenomes</taxon>
        <taxon>ecological metagenomes</taxon>
    </lineage>
</organism>
<reference evidence="1" key="1">
    <citation type="submission" date="2019-08" db="EMBL/GenBank/DDBJ databases">
        <authorList>
            <person name="Kucharzyk K."/>
            <person name="Murdoch R.W."/>
            <person name="Higgins S."/>
            <person name="Loffler F."/>
        </authorList>
    </citation>
    <scope>NUCLEOTIDE SEQUENCE</scope>
</reference>
<protein>
    <submittedName>
        <fullName evidence="1">Uncharacterized protein</fullName>
    </submittedName>
</protein>
<gene>
    <name evidence="1" type="ORF">SDC9_110600</name>
</gene>
<dbReference type="AlphaFoldDB" id="A0A645BF87"/>
<accession>A0A645BF87</accession>
<dbReference type="EMBL" id="VSSQ01019566">
    <property type="protein sequence ID" value="MPM63718.1"/>
    <property type="molecule type" value="Genomic_DNA"/>
</dbReference>
<sequence>MDGGGGLESHRLADLPHGGGIAELVRKGQDKIIDLLLLVGELLHGGQTSHIFLFTA</sequence>
<comment type="caution">
    <text evidence="1">The sequence shown here is derived from an EMBL/GenBank/DDBJ whole genome shotgun (WGS) entry which is preliminary data.</text>
</comment>
<evidence type="ECO:0000313" key="1">
    <source>
        <dbReference type="EMBL" id="MPM63718.1"/>
    </source>
</evidence>
<name>A0A645BF87_9ZZZZ</name>